<dbReference type="InterPro" id="IPR001584">
    <property type="entry name" value="Integrase_cat-core"/>
</dbReference>
<organism evidence="2 3">
    <name type="scientific">Aegilops tauschii subsp. strangulata</name>
    <name type="common">Goatgrass</name>
    <dbReference type="NCBI Taxonomy" id="200361"/>
    <lineage>
        <taxon>Eukaryota</taxon>
        <taxon>Viridiplantae</taxon>
        <taxon>Streptophyta</taxon>
        <taxon>Embryophyta</taxon>
        <taxon>Tracheophyta</taxon>
        <taxon>Spermatophyta</taxon>
        <taxon>Magnoliopsida</taxon>
        <taxon>Liliopsida</taxon>
        <taxon>Poales</taxon>
        <taxon>Poaceae</taxon>
        <taxon>BOP clade</taxon>
        <taxon>Pooideae</taxon>
        <taxon>Triticodae</taxon>
        <taxon>Triticeae</taxon>
        <taxon>Triticinae</taxon>
        <taxon>Aegilops</taxon>
    </lineage>
</organism>
<dbReference type="Gramene" id="AET2Gv21213100.2">
    <property type="protein sequence ID" value="AET2Gv21213100.2"/>
    <property type="gene ID" value="AET2Gv21213100"/>
</dbReference>
<dbReference type="InterPro" id="IPR036397">
    <property type="entry name" value="RNaseH_sf"/>
</dbReference>
<dbReference type="STRING" id="200361.A0A453DEU1"/>
<dbReference type="EnsemblPlants" id="AET2Gv21213100.2">
    <property type="protein sequence ID" value="AET2Gv21213100.2"/>
    <property type="gene ID" value="AET2Gv21213100"/>
</dbReference>
<dbReference type="PANTHER" id="PTHR37984">
    <property type="entry name" value="PROTEIN CBG26694"/>
    <property type="match status" value="1"/>
</dbReference>
<feature type="domain" description="Integrase catalytic" evidence="1">
    <location>
        <begin position="31"/>
        <end position="193"/>
    </location>
</feature>
<dbReference type="PANTHER" id="PTHR37984:SF5">
    <property type="entry name" value="PROTEIN NYNRIN-LIKE"/>
    <property type="match status" value="1"/>
</dbReference>
<reference evidence="2" key="5">
    <citation type="journal article" date="2021" name="G3 (Bethesda)">
        <title>Aegilops tauschii genome assembly Aet v5.0 features greater sequence contiguity and improved annotation.</title>
        <authorList>
            <person name="Wang L."/>
            <person name="Zhu T."/>
            <person name="Rodriguez J.C."/>
            <person name="Deal K.R."/>
            <person name="Dubcovsky J."/>
            <person name="McGuire P.E."/>
            <person name="Lux T."/>
            <person name="Spannagl M."/>
            <person name="Mayer K.F.X."/>
            <person name="Baldrich P."/>
            <person name="Meyers B.C."/>
            <person name="Huo N."/>
            <person name="Gu Y.Q."/>
            <person name="Zhou H."/>
            <person name="Devos K.M."/>
            <person name="Bennetzen J.L."/>
            <person name="Unver T."/>
            <person name="Budak H."/>
            <person name="Gulick P.J."/>
            <person name="Galiba G."/>
            <person name="Kalapos B."/>
            <person name="Nelson D.R."/>
            <person name="Li P."/>
            <person name="You F.M."/>
            <person name="Luo M.C."/>
            <person name="Dvorak J."/>
        </authorList>
    </citation>
    <scope>NUCLEOTIDE SEQUENCE [LARGE SCALE GENOMIC DNA]</scope>
    <source>
        <strain evidence="2">cv. AL8/78</strain>
    </source>
</reference>
<keyword evidence="3" id="KW-1185">Reference proteome</keyword>
<dbReference type="InterPro" id="IPR012337">
    <property type="entry name" value="RNaseH-like_sf"/>
</dbReference>
<name>A0A453DEU1_AEGTS</name>
<sequence>MKAQVLQYVRCCQTCQQAKPDRAASPGLLLPLPIPAQRWDLISMDFVDGLPQSSRFNCLLVIVDKRTKFAHFLPLAHPYTAASVAKLYMNQIYKIHGLPGAIVSDRDPVFTSHFWQELFRAAGTQLRLSTANHPQTDGQTERVNQCVETFLRCFTQACPRRWSFWRPLAQFWYNNAHHSAIGMTPFRAMFGYEPRHWGISANSTCSVPALQAWLDEKETVQALLQQHLNRAQQIMKHQADKKRSFRTFTVGESVFLRLQPYIQSSVAPRANHKLSYKYYGPFTIIDKINDVAYKLQLPPQATVHPVFHVSLLRRALLPGTRHAEARGAGEPELRESDPGGVLGPVIAAAAQAPNPLLAIEGARRGDNQGAGDDVMVPELREADPEGVQGPVVAVAARALNPLLVVEGTHHPDVLGTGDAVLVPQPREAGPGGVTLCNAATPHTDVVQGAGHNVPVSGLREANPVGVQGPVLAAVARAPNSCSSTSAMPGRVVVGRGEG</sequence>
<evidence type="ECO:0000313" key="2">
    <source>
        <dbReference type="EnsemblPlants" id="AET2Gv21213100.2"/>
    </source>
</evidence>
<dbReference type="Pfam" id="PF24626">
    <property type="entry name" value="SH3_Tf2-1"/>
    <property type="match status" value="1"/>
</dbReference>
<reference evidence="2" key="4">
    <citation type="submission" date="2019-03" db="UniProtKB">
        <authorList>
            <consortium name="EnsemblPlants"/>
        </authorList>
    </citation>
    <scope>IDENTIFICATION</scope>
</reference>
<reference evidence="2" key="3">
    <citation type="journal article" date="2017" name="Nature">
        <title>Genome sequence of the progenitor of the wheat D genome Aegilops tauschii.</title>
        <authorList>
            <person name="Luo M.C."/>
            <person name="Gu Y.Q."/>
            <person name="Puiu D."/>
            <person name="Wang H."/>
            <person name="Twardziok S.O."/>
            <person name="Deal K.R."/>
            <person name="Huo N."/>
            <person name="Zhu T."/>
            <person name="Wang L."/>
            <person name="Wang Y."/>
            <person name="McGuire P.E."/>
            <person name="Liu S."/>
            <person name="Long H."/>
            <person name="Ramasamy R.K."/>
            <person name="Rodriguez J.C."/>
            <person name="Van S.L."/>
            <person name="Yuan L."/>
            <person name="Wang Z."/>
            <person name="Xia Z."/>
            <person name="Xiao L."/>
            <person name="Anderson O.D."/>
            <person name="Ouyang S."/>
            <person name="Liang Y."/>
            <person name="Zimin A.V."/>
            <person name="Pertea G."/>
            <person name="Qi P."/>
            <person name="Bennetzen J.L."/>
            <person name="Dai X."/>
            <person name="Dawson M.W."/>
            <person name="Muller H.G."/>
            <person name="Kugler K."/>
            <person name="Rivarola-Duarte L."/>
            <person name="Spannagl M."/>
            <person name="Mayer K.F.X."/>
            <person name="Lu F.H."/>
            <person name="Bevan M.W."/>
            <person name="Leroy P."/>
            <person name="Li P."/>
            <person name="You F.M."/>
            <person name="Sun Q."/>
            <person name="Liu Z."/>
            <person name="Lyons E."/>
            <person name="Wicker T."/>
            <person name="Salzberg S.L."/>
            <person name="Devos K.M."/>
            <person name="Dvorak J."/>
        </authorList>
    </citation>
    <scope>NUCLEOTIDE SEQUENCE [LARGE SCALE GENOMIC DNA]</scope>
    <source>
        <strain evidence="2">cv. AL8/78</strain>
    </source>
</reference>
<dbReference type="Proteomes" id="UP000015105">
    <property type="component" value="Chromosome 2D"/>
</dbReference>
<evidence type="ECO:0000259" key="1">
    <source>
        <dbReference type="PROSITE" id="PS50994"/>
    </source>
</evidence>
<dbReference type="InterPro" id="IPR056924">
    <property type="entry name" value="SH3_Tf2-1"/>
</dbReference>
<protein>
    <recommendedName>
        <fullName evidence="1">Integrase catalytic domain-containing protein</fullName>
    </recommendedName>
</protein>
<dbReference type="SUPFAM" id="SSF53098">
    <property type="entry name" value="Ribonuclease H-like"/>
    <property type="match status" value="1"/>
</dbReference>
<proteinExistence type="predicted"/>
<dbReference type="GO" id="GO:0003676">
    <property type="term" value="F:nucleic acid binding"/>
    <property type="evidence" value="ECO:0007669"/>
    <property type="project" value="InterPro"/>
</dbReference>
<dbReference type="PROSITE" id="PS50994">
    <property type="entry name" value="INTEGRASE"/>
    <property type="match status" value="1"/>
</dbReference>
<accession>A0A453DEU1</accession>
<evidence type="ECO:0000313" key="3">
    <source>
        <dbReference type="Proteomes" id="UP000015105"/>
    </source>
</evidence>
<dbReference type="InterPro" id="IPR050951">
    <property type="entry name" value="Retrovirus_Pol_polyprotein"/>
</dbReference>
<dbReference type="Gene3D" id="3.30.420.10">
    <property type="entry name" value="Ribonuclease H-like superfamily/Ribonuclease H"/>
    <property type="match status" value="1"/>
</dbReference>
<reference evidence="3" key="2">
    <citation type="journal article" date="2017" name="Nat. Plants">
        <title>The Aegilops tauschii genome reveals multiple impacts of transposons.</title>
        <authorList>
            <person name="Zhao G."/>
            <person name="Zou C."/>
            <person name="Li K."/>
            <person name="Wang K."/>
            <person name="Li T."/>
            <person name="Gao L."/>
            <person name="Zhang X."/>
            <person name="Wang H."/>
            <person name="Yang Z."/>
            <person name="Liu X."/>
            <person name="Jiang W."/>
            <person name="Mao L."/>
            <person name="Kong X."/>
            <person name="Jiao Y."/>
            <person name="Jia J."/>
        </authorList>
    </citation>
    <scope>NUCLEOTIDE SEQUENCE [LARGE SCALE GENOMIC DNA]</scope>
    <source>
        <strain evidence="3">cv. AL8/78</strain>
    </source>
</reference>
<dbReference type="AlphaFoldDB" id="A0A453DEU1"/>
<dbReference type="GO" id="GO:0015074">
    <property type="term" value="P:DNA integration"/>
    <property type="evidence" value="ECO:0007669"/>
    <property type="project" value="InterPro"/>
</dbReference>
<reference evidence="3" key="1">
    <citation type="journal article" date="2014" name="Science">
        <title>Ancient hybridizations among the ancestral genomes of bread wheat.</title>
        <authorList>
            <consortium name="International Wheat Genome Sequencing Consortium,"/>
            <person name="Marcussen T."/>
            <person name="Sandve S.R."/>
            <person name="Heier L."/>
            <person name="Spannagl M."/>
            <person name="Pfeifer M."/>
            <person name="Jakobsen K.S."/>
            <person name="Wulff B.B."/>
            <person name="Steuernagel B."/>
            <person name="Mayer K.F."/>
            <person name="Olsen O.A."/>
        </authorList>
    </citation>
    <scope>NUCLEOTIDE SEQUENCE [LARGE SCALE GENOMIC DNA]</scope>
    <source>
        <strain evidence="3">cv. AL8/78</strain>
    </source>
</reference>